<name>A0A6I4U0S5_9SPHN</name>
<accession>A0A6I4U0S5</accession>
<comment type="caution">
    <text evidence="2">The sequence shown here is derived from an EMBL/GenBank/DDBJ whole genome shotgun (WGS) entry which is preliminary data.</text>
</comment>
<sequence>MDIRDCAIVALDTAAGLLGSLTPSLIGSAVAQAFKPALPWGQRFLQWLVGSAVSYYATTAIVAITDWEGFVPQSIAFAIALLAFDATPRVARAAIDTLASLPPRIADRFLPPKKD</sequence>
<reference evidence="2 3" key="1">
    <citation type="submission" date="2019-12" db="EMBL/GenBank/DDBJ databases">
        <title>Genomic-based taxomic classification of the family Erythrobacteraceae.</title>
        <authorList>
            <person name="Xu L."/>
        </authorList>
    </citation>
    <scope>NUCLEOTIDE SEQUENCE [LARGE SCALE GENOMIC DNA]</scope>
    <source>
        <strain evidence="2 3">S36</strain>
    </source>
</reference>
<dbReference type="AlphaFoldDB" id="A0A6I4U0S5"/>
<evidence type="ECO:0000313" key="3">
    <source>
        <dbReference type="Proteomes" id="UP000469430"/>
    </source>
</evidence>
<organism evidence="2 3">
    <name type="scientific">Croceibacterium xixiisoli</name>
    <dbReference type="NCBI Taxonomy" id="1476466"/>
    <lineage>
        <taxon>Bacteria</taxon>
        <taxon>Pseudomonadati</taxon>
        <taxon>Pseudomonadota</taxon>
        <taxon>Alphaproteobacteria</taxon>
        <taxon>Sphingomonadales</taxon>
        <taxon>Erythrobacteraceae</taxon>
        <taxon>Croceibacterium</taxon>
    </lineage>
</organism>
<dbReference type="RefSeq" id="WP_161392172.1">
    <property type="nucleotide sequence ID" value="NZ_JBHSCP010000002.1"/>
</dbReference>
<dbReference type="OrthoDB" id="7474595at2"/>
<feature type="transmembrane region" description="Helical" evidence="1">
    <location>
        <begin position="44"/>
        <end position="64"/>
    </location>
</feature>
<evidence type="ECO:0000313" key="2">
    <source>
        <dbReference type="EMBL" id="MXP00469.1"/>
    </source>
</evidence>
<keyword evidence="1" id="KW-0812">Transmembrane</keyword>
<keyword evidence="1" id="KW-1133">Transmembrane helix</keyword>
<proteinExistence type="predicted"/>
<keyword evidence="3" id="KW-1185">Reference proteome</keyword>
<evidence type="ECO:0000256" key="1">
    <source>
        <dbReference type="SAM" id="Phobius"/>
    </source>
</evidence>
<dbReference type="Proteomes" id="UP000469430">
    <property type="component" value="Unassembled WGS sequence"/>
</dbReference>
<protein>
    <recommendedName>
        <fullName evidence="4">Holin</fullName>
    </recommendedName>
</protein>
<dbReference type="EMBL" id="WTYJ01000003">
    <property type="protein sequence ID" value="MXP00469.1"/>
    <property type="molecule type" value="Genomic_DNA"/>
</dbReference>
<keyword evidence="1" id="KW-0472">Membrane</keyword>
<evidence type="ECO:0008006" key="4">
    <source>
        <dbReference type="Google" id="ProtNLM"/>
    </source>
</evidence>
<gene>
    <name evidence="2" type="ORF">GRI97_15875</name>
</gene>